<dbReference type="PANTHER" id="PTHR23346">
    <property type="entry name" value="TRANSLATIONAL ACTIVATOR GCN1-RELATED"/>
    <property type="match status" value="1"/>
</dbReference>
<accession>A0ABR4AKV9</accession>
<dbReference type="Pfam" id="PF13001">
    <property type="entry name" value="ECM29_N"/>
    <property type="match status" value="1"/>
</dbReference>
<organism evidence="7 8">
    <name type="scientific">Stereocaulon virgatum</name>
    <dbReference type="NCBI Taxonomy" id="373712"/>
    <lineage>
        <taxon>Eukaryota</taxon>
        <taxon>Fungi</taxon>
        <taxon>Dikarya</taxon>
        <taxon>Ascomycota</taxon>
        <taxon>Pezizomycotina</taxon>
        <taxon>Lecanoromycetes</taxon>
        <taxon>OSLEUM clade</taxon>
        <taxon>Lecanoromycetidae</taxon>
        <taxon>Lecanorales</taxon>
        <taxon>Lecanorineae</taxon>
        <taxon>Stereocaulaceae</taxon>
        <taxon>Stereocaulon</taxon>
    </lineage>
</organism>
<evidence type="ECO:0000256" key="4">
    <source>
        <dbReference type="ARBA" id="ARBA00022942"/>
    </source>
</evidence>
<keyword evidence="8" id="KW-1185">Reference proteome</keyword>
<dbReference type="PANTHER" id="PTHR23346:SF19">
    <property type="entry name" value="PROTEASOME ADAPTER AND SCAFFOLD PROTEIN ECM29"/>
    <property type="match status" value="1"/>
</dbReference>
<evidence type="ECO:0000313" key="7">
    <source>
        <dbReference type="EMBL" id="KAL2046105.1"/>
    </source>
</evidence>
<dbReference type="EMBL" id="JBEFKJ010000004">
    <property type="protein sequence ID" value="KAL2046105.1"/>
    <property type="molecule type" value="Genomic_DNA"/>
</dbReference>
<keyword evidence="3" id="KW-0677">Repeat</keyword>
<evidence type="ECO:0000259" key="6">
    <source>
        <dbReference type="Pfam" id="PF24492"/>
    </source>
</evidence>
<evidence type="ECO:0000313" key="8">
    <source>
        <dbReference type="Proteomes" id="UP001590950"/>
    </source>
</evidence>
<dbReference type="SUPFAM" id="SSF48371">
    <property type="entry name" value="ARM repeat"/>
    <property type="match status" value="3"/>
</dbReference>
<evidence type="ECO:0008006" key="9">
    <source>
        <dbReference type="Google" id="ProtNLM"/>
    </source>
</evidence>
<dbReference type="Pfam" id="PF24492">
    <property type="entry name" value="HEAT_ECM29"/>
    <property type="match status" value="1"/>
</dbReference>
<dbReference type="InterPro" id="IPR016024">
    <property type="entry name" value="ARM-type_fold"/>
</dbReference>
<dbReference type="Pfam" id="PF23731">
    <property type="entry name" value="ARM_ECM29_C"/>
    <property type="match status" value="1"/>
</dbReference>
<comment type="subcellular location">
    <subcellularLocation>
        <location evidence="1">Cytoplasm</location>
    </subcellularLocation>
</comment>
<keyword evidence="2" id="KW-0963">Cytoplasm</keyword>
<dbReference type="Gene3D" id="1.25.10.10">
    <property type="entry name" value="Leucine-rich Repeat Variant"/>
    <property type="match status" value="2"/>
</dbReference>
<dbReference type="Proteomes" id="UP001590950">
    <property type="component" value="Unassembled WGS sequence"/>
</dbReference>
<name>A0ABR4AKV9_9LECA</name>
<dbReference type="InterPro" id="IPR024372">
    <property type="entry name" value="Ecm29_N"/>
</dbReference>
<reference evidence="7 8" key="1">
    <citation type="submission" date="2024-09" db="EMBL/GenBank/DDBJ databases">
        <title>Rethinking Asexuality: The Enigmatic Case of Functional Sexual Genes in Lepraria (Stereocaulaceae).</title>
        <authorList>
            <person name="Doellman M."/>
            <person name="Sun Y."/>
            <person name="Barcenas-Pena A."/>
            <person name="Lumbsch H.T."/>
            <person name="Grewe F."/>
        </authorList>
    </citation>
    <scope>NUCLEOTIDE SEQUENCE [LARGE SCALE GENOMIC DNA]</scope>
    <source>
        <strain evidence="7 8">Mercado 3170</strain>
    </source>
</reference>
<keyword evidence="4" id="KW-0647">Proteasome</keyword>
<comment type="caution">
    <text evidence="7">The sequence shown here is derived from an EMBL/GenBank/DDBJ whole genome shotgun (WGS) entry which is preliminary data.</text>
</comment>
<sequence length="1856" mass="205206">MSDADTPEAKELRLVGNVELRLAMITTDGAMERALNTYLAPLLLKLASEFVSVRNKVIAICQHVNTRIKPPSIKLPVAALLKQYKVNHNQLVRHFDLLYIQQGINRLPVNERLDLLPTLLHGLRTNFEQSANHAAILFNLFLKLLHSMKLPARGSKEDLELRDQLGFNERVDDAAFVATWLGKLILFGINQKGATRCPGLNKEECSFFQLYGKKDIWTPNTDGGLSLVETKVLASRFLGSGAFVDTERFLPALFASADPNSRISDIGDDILKRATPAVSFDDVELLRQLYDVYLGTRGDDGSLPARIPLQTKILALLCKSKSASSFIPQSMQIVEEALVREETIEQSSITPLKQGLEASKLRGQVFAFTNWLARISSPADLDTFAPALVGQLRSYIESQGWPRMTDSMPTPGELSSRAYGYESIGILAGACPEQLLQEANLELLRWLFTSLSEDPSGKDISASIEQALSSVLGAMGNSVNSDLELPLTSLLMYHMNLRPNADNPVVRSTRFLAVRFANHCLPFSNTTARWIDIIAMEDDANERSAIFEEGRKGLDPYWYKMLNPAKGKEIFHRESVEATKYDLPSFPELVERIFGSNSVWDVANITTIDMRNAYVPALTFCRCVLLHQALAARGSPPIMDTDWERNIDALIANDEDAQKNLAGLFSANSTSLMCDEKFAKAFQIYLRALYVGMTSPNGAGGGRAGDFLLEICPFVPESAYTHLTANISSLQGAIFSNNKTLRETASHVFGILATLKGCPENKVQWMLGQYREKLKSWSQAVGSEVMQVHGAILAMAYFISRSKLRLNVPSDFGDSINGFIALAWDMLNDGRDKTILDAIFVTISELALYAVLTPATMPKSCNARSLVQKLMEKAKNGDENAITALGHFAMQVEERPSDDAIFDEIVSQMYELHTVRQAEIHFAVGAALSCAAIGWRSKYLAASRDIRTIAPQSPFRAKAATSIMDRVLSDCKTTKPALRQAAVIWLLCMVQYCGHVQEVQGRLRECQVAFKGFLADRESLNQETASRGLTLVYEKGNKALKDDLIRDLVGSFTGTNAGLAGNVSEDTELFDVGALPTGEGSITTYKDIMSLASEVGDSSLVYRFMSLASNNAIWSSRAAFGRFGLSNILSDASTDGYLAQNPKLYPALFRYRFDPNTNVRNSMNDIWAALVKEPAKTIDANFDSIMDDLLKNILGREWRVRQASCAAIADLVQGRPLERYEKYLTEIWELTFKVCDDIKESVRTAAMALARVLTGILTRGLEAGESSARGAEKMLKQVLPFLLSPSGLESGAPEVQDFARKTLLKIIKSSNGKTLRPFVPNLVGRLLALLSSIEPEMINYLHLNADKYGLTAQELDDARLKHIRGSTMLEAIERCLDFLDENSMAELQQSLENAIKTVVGLPSKVGCSRVLVSLSTRQNFIFKQYADHFLPLARKQVFDRNDTISSSYAAACGYLARLASDDALLNLVENCRQLYFDSDDDRQRMISGDLIYAVSKYATDRFNSLAGETLPFVFVAKHDTYERAKTFFEDTWNENVGGSRAVLLYLKEIVDVASRYTGSARWSVKHTSALAIADAVRSCGNSIDDANAKVLWPALEKALSGRTWDGKETVLKALIYFAHSSTFWTKDPKAADEIEKIVLRESKRSNPSFRQHALESLGDFAELCNTIDMYPQVCGITKPIIEESLEDINEMDVDSQTGGASSRMVKESTLANALTALLKSINPQQRKGEDLKSSLLQTLELITRVRDASPSRSALNAIYDGLKSLFARLGQAGLKTLPDSMEGILLQYVEQVFASGDQVEQTRLKASDAALALAPIASKGPRLKVKFLQALDATRTGERSLPVQQNLDRAKKFTNG</sequence>
<dbReference type="InterPro" id="IPR011989">
    <property type="entry name" value="ARM-like"/>
</dbReference>
<protein>
    <recommendedName>
        <fullName evidence="9">ARM repeat-containing protein</fullName>
    </recommendedName>
</protein>
<gene>
    <name evidence="7" type="ORF">N7G274_001552</name>
</gene>
<proteinExistence type="predicted"/>
<feature type="domain" description="Proteasome component Ecm29 N-terminal" evidence="5">
    <location>
        <begin position="15"/>
        <end position="535"/>
    </location>
</feature>
<evidence type="ECO:0000259" key="5">
    <source>
        <dbReference type="Pfam" id="PF13001"/>
    </source>
</evidence>
<evidence type="ECO:0000256" key="2">
    <source>
        <dbReference type="ARBA" id="ARBA00022490"/>
    </source>
</evidence>
<evidence type="ECO:0000256" key="3">
    <source>
        <dbReference type="ARBA" id="ARBA00022737"/>
    </source>
</evidence>
<evidence type="ECO:0000256" key="1">
    <source>
        <dbReference type="ARBA" id="ARBA00004496"/>
    </source>
</evidence>
<feature type="domain" description="Proteasome adapter and scaffold protein ECM29 HEAT-repeat" evidence="6">
    <location>
        <begin position="1315"/>
        <end position="1476"/>
    </location>
</feature>
<dbReference type="InterPro" id="IPR055443">
    <property type="entry name" value="HEAT_ECM29"/>
</dbReference>